<dbReference type="AlphaFoldDB" id="A0A4R1Q4W9"/>
<gene>
    <name evidence="2" type="ORF">EV210_108221</name>
</gene>
<organism evidence="2 3">
    <name type="scientific">Anaerospora hongkongensis</name>
    <dbReference type="NCBI Taxonomy" id="244830"/>
    <lineage>
        <taxon>Bacteria</taxon>
        <taxon>Bacillati</taxon>
        <taxon>Bacillota</taxon>
        <taxon>Negativicutes</taxon>
        <taxon>Selenomonadales</taxon>
        <taxon>Sporomusaceae</taxon>
        <taxon>Anaerospora</taxon>
    </lineage>
</organism>
<dbReference type="RefSeq" id="WP_132081422.1">
    <property type="nucleotide sequence ID" value="NZ_SLUI01000008.1"/>
</dbReference>
<accession>A0A4R1Q4W9</accession>
<proteinExistence type="predicted"/>
<evidence type="ECO:0008006" key="4">
    <source>
        <dbReference type="Google" id="ProtNLM"/>
    </source>
</evidence>
<keyword evidence="1" id="KW-0732">Signal</keyword>
<dbReference type="EMBL" id="SLUI01000008">
    <property type="protein sequence ID" value="TCL36571.1"/>
    <property type="molecule type" value="Genomic_DNA"/>
</dbReference>
<dbReference type="OrthoDB" id="1633964at2"/>
<comment type="caution">
    <text evidence="2">The sequence shown here is derived from an EMBL/GenBank/DDBJ whole genome shotgun (WGS) entry which is preliminary data.</text>
</comment>
<evidence type="ECO:0000313" key="3">
    <source>
        <dbReference type="Proteomes" id="UP000295063"/>
    </source>
</evidence>
<protein>
    <recommendedName>
        <fullName evidence="4">DUF3324 domain-containing protein</fullName>
    </recommendedName>
</protein>
<sequence>MEASKWIKMFFFCLVLMTAVSVSAAGSGLNFTCQAPYYLGKVRDTVTPGERIQMLFSVENRSSKEQVAKVTITLPAGFQPEPEYENWQIGQQGTQYDLYREVKLAGGYSQWFDLAAVQAAVSLEPGTYYLTVAVNDEVQQVPVKVAEGERVTTDAPVELENIVLPLDREGRMDDRLDRNTLVLRDRSWDYYKNLLRGKGASNQEVEAIHPLAYLGLDIKNPARQQSLVLTTIRLLDANTQQPVTGLFTPGATSEDHEAGAMGGHEDRLVALIALNGDMRQRIQLPVYADEQFVSSSGRYLLQVELTEKDNLLLTKTSQSR</sequence>
<feature type="chain" id="PRO_5020496151" description="DUF3324 domain-containing protein" evidence="1">
    <location>
        <begin position="25"/>
        <end position="320"/>
    </location>
</feature>
<name>A0A4R1Q4W9_9FIRM</name>
<keyword evidence="3" id="KW-1185">Reference proteome</keyword>
<evidence type="ECO:0000313" key="2">
    <source>
        <dbReference type="EMBL" id="TCL36571.1"/>
    </source>
</evidence>
<dbReference type="Proteomes" id="UP000295063">
    <property type="component" value="Unassembled WGS sequence"/>
</dbReference>
<evidence type="ECO:0000256" key="1">
    <source>
        <dbReference type="SAM" id="SignalP"/>
    </source>
</evidence>
<feature type="signal peptide" evidence="1">
    <location>
        <begin position="1"/>
        <end position="24"/>
    </location>
</feature>
<reference evidence="2 3" key="1">
    <citation type="submission" date="2019-03" db="EMBL/GenBank/DDBJ databases">
        <title>Genomic Encyclopedia of Type Strains, Phase IV (KMG-IV): sequencing the most valuable type-strain genomes for metagenomic binning, comparative biology and taxonomic classification.</title>
        <authorList>
            <person name="Goeker M."/>
        </authorList>
    </citation>
    <scope>NUCLEOTIDE SEQUENCE [LARGE SCALE GENOMIC DNA]</scope>
    <source>
        <strain evidence="2 3">DSM 15969</strain>
    </source>
</reference>